<dbReference type="InterPro" id="IPR035940">
    <property type="entry name" value="CAP_sf"/>
</dbReference>
<reference evidence="2" key="1">
    <citation type="submission" date="2022-10" db="EMBL/GenBank/DDBJ databases">
        <title>Luteolibacter sp. GHJ8, whole genome shotgun sequencing project.</title>
        <authorList>
            <person name="Zhao G."/>
            <person name="Shen L."/>
        </authorList>
    </citation>
    <scope>NUCLEOTIDE SEQUENCE</scope>
    <source>
        <strain evidence="2">GHJ8</strain>
    </source>
</reference>
<evidence type="ECO:0008006" key="4">
    <source>
        <dbReference type="Google" id="ProtNLM"/>
    </source>
</evidence>
<dbReference type="Proteomes" id="UP001165653">
    <property type="component" value="Unassembled WGS sequence"/>
</dbReference>
<feature type="signal peptide" evidence="1">
    <location>
        <begin position="1"/>
        <end position="25"/>
    </location>
</feature>
<organism evidence="2 3">
    <name type="scientific">Luteolibacter rhizosphaerae</name>
    <dbReference type="NCBI Taxonomy" id="2989719"/>
    <lineage>
        <taxon>Bacteria</taxon>
        <taxon>Pseudomonadati</taxon>
        <taxon>Verrucomicrobiota</taxon>
        <taxon>Verrucomicrobiia</taxon>
        <taxon>Verrucomicrobiales</taxon>
        <taxon>Verrucomicrobiaceae</taxon>
        <taxon>Luteolibacter</taxon>
    </lineage>
</organism>
<accession>A0ABT3G3E2</accession>
<comment type="caution">
    <text evidence="2">The sequence shown here is derived from an EMBL/GenBank/DDBJ whole genome shotgun (WGS) entry which is preliminary data.</text>
</comment>
<keyword evidence="3" id="KW-1185">Reference proteome</keyword>
<feature type="chain" id="PRO_5047254914" description="CAP domain-containing protein" evidence="1">
    <location>
        <begin position="26"/>
        <end position="252"/>
    </location>
</feature>
<protein>
    <recommendedName>
        <fullName evidence="4">CAP domain-containing protein</fullName>
    </recommendedName>
</protein>
<name>A0ABT3G3E2_9BACT</name>
<evidence type="ECO:0000256" key="1">
    <source>
        <dbReference type="SAM" id="SignalP"/>
    </source>
</evidence>
<dbReference type="RefSeq" id="WP_264513690.1">
    <property type="nucleotide sequence ID" value="NZ_JAPDDR010000005.1"/>
</dbReference>
<evidence type="ECO:0000313" key="2">
    <source>
        <dbReference type="EMBL" id="MCW1914177.1"/>
    </source>
</evidence>
<evidence type="ECO:0000313" key="3">
    <source>
        <dbReference type="Proteomes" id="UP001165653"/>
    </source>
</evidence>
<keyword evidence="1" id="KW-0732">Signal</keyword>
<sequence length="252" mass="27520">MKTRVRTLGTGILTALFAFIGPACLGQSFTPNAKEAEFYRLIRDDAQQRRVQVVLDARLCWAARKHAQDTQTRKFFAHRNPSGVWSNQRVLNEAYPLPSNYEGNNNYVESMAGSTNDTAAQALTLLKSDTAHFNHLMGATDFYRGQVVFGVGQAPRSGLGYATYIFLSAPLPADGTGALTAVQAAQTMVKVDGAGALLITNPRPKAILEVYRSAALSQWTLDRVVILDASGQAVLGPKGLAKEFFRFGYFRP</sequence>
<dbReference type="Gene3D" id="3.40.33.10">
    <property type="entry name" value="CAP"/>
    <property type="match status" value="1"/>
</dbReference>
<proteinExistence type="predicted"/>
<gene>
    <name evidence="2" type="ORF">OJ996_11360</name>
</gene>
<dbReference type="EMBL" id="JAPDDR010000005">
    <property type="protein sequence ID" value="MCW1914177.1"/>
    <property type="molecule type" value="Genomic_DNA"/>
</dbReference>